<dbReference type="CDD" id="cd00067">
    <property type="entry name" value="GAL4"/>
    <property type="match status" value="1"/>
</dbReference>
<dbReference type="GO" id="GO:0003677">
    <property type="term" value="F:DNA binding"/>
    <property type="evidence" value="ECO:0007669"/>
    <property type="project" value="UniProtKB-KW"/>
</dbReference>
<dbReference type="GO" id="GO:0008270">
    <property type="term" value="F:zinc ion binding"/>
    <property type="evidence" value="ECO:0007669"/>
    <property type="project" value="InterPro"/>
</dbReference>
<feature type="region of interest" description="Disordered" evidence="5">
    <location>
        <begin position="120"/>
        <end position="159"/>
    </location>
</feature>
<evidence type="ECO:0000256" key="4">
    <source>
        <dbReference type="ARBA" id="ARBA00023242"/>
    </source>
</evidence>
<feature type="compositionally biased region" description="Low complexity" evidence="5">
    <location>
        <begin position="284"/>
        <end position="302"/>
    </location>
</feature>
<keyword evidence="2" id="KW-0238">DNA-binding</keyword>
<dbReference type="SUPFAM" id="SSF57701">
    <property type="entry name" value="Zn2/Cys6 DNA-binding domain"/>
    <property type="match status" value="1"/>
</dbReference>
<feature type="domain" description="Zn(2)-C6 fungal-type" evidence="6">
    <location>
        <begin position="33"/>
        <end position="62"/>
    </location>
</feature>
<organism evidence="7 8">
    <name type="scientific">Claviceps pusilla</name>
    <dbReference type="NCBI Taxonomy" id="123648"/>
    <lineage>
        <taxon>Eukaryota</taxon>
        <taxon>Fungi</taxon>
        <taxon>Dikarya</taxon>
        <taxon>Ascomycota</taxon>
        <taxon>Pezizomycotina</taxon>
        <taxon>Sordariomycetes</taxon>
        <taxon>Hypocreomycetidae</taxon>
        <taxon>Hypocreales</taxon>
        <taxon>Clavicipitaceae</taxon>
        <taxon>Claviceps</taxon>
    </lineage>
</organism>
<dbReference type="PROSITE" id="PS50048">
    <property type="entry name" value="ZN2_CY6_FUNGAL_2"/>
    <property type="match status" value="1"/>
</dbReference>
<dbReference type="Proteomes" id="UP000748025">
    <property type="component" value="Unassembled WGS sequence"/>
</dbReference>
<proteinExistence type="predicted"/>
<dbReference type="InterPro" id="IPR050675">
    <property type="entry name" value="OAF3"/>
</dbReference>
<evidence type="ECO:0000259" key="6">
    <source>
        <dbReference type="PROSITE" id="PS50048"/>
    </source>
</evidence>
<feature type="compositionally biased region" description="Low complexity" evidence="5">
    <location>
        <begin position="128"/>
        <end position="143"/>
    </location>
</feature>
<dbReference type="OrthoDB" id="3431704at2759"/>
<reference evidence="7" key="1">
    <citation type="journal article" date="2020" name="bioRxiv">
        <title>Whole genome comparisons of ergot fungi reveals the divergence and evolution of species within the genus Claviceps are the result of varying mechanisms driving genome evolution and host range expansion.</title>
        <authorList>
            <person name="Wyka S.A."/>
            <person name="Mondo S.J."/>
            <person name="Liu M."/>
            <person name="Dettman J."/>
            <person name="Nalam V."/>
            <person name="Broders K.D."/>
        </authorList>
    </citation>
    <scope>NUCLEOTIDE SEQUENCE</scope>
    <source>
        <strain evidence="7">CCC 602</strain>
    </source>
</reference>
<dbReference type="InterPro" id="IPR001138">
    <property type="entry name" value="Zn2Cys6_DnaBD"/>
</dbReference>
<evidence type="ECO:0000256" key="2">
    <source>
        <dbReference type="ARBA" id="ARBA00023125"/>
    </source>
</evidence>
<keyword evidence="8" id="KW-1185">Reference proteome</keyword>
<comment type="caution">
    <text evidence="7">The sequence shown here is derived from an EMBL/GenBank/DDBJ whole genome shotgun (WGS) entry which is preliminary data.</text>
</comment>
<evidence type="ECO:0000256" key="5">
    <source>
        <dbReference type="SAM" id="MobiDB-lite"/>
    </source>
</evidence>
<keyword evidence="1" id="KW-0805">Transcription regulation</keyword>
<protein>
    <recommendedName>
        <fullName evidence="6">Zn(2)-C6 fungal-type domain-containing protein</fullName>
    </recommendedName>
</protein>
<name>A0A9P7N3R6_9HYPO</name>
<feature type="region of interest" description="Disordered" evidence="5">
    <location>
        <begin position="357"/>
        <end position="381"/>
    </location>
</feature>
<dbReference type="Gene3D" id="4.10.240.10">
    <property type="entry name" value="Zn(2)-C6 fungal-type DNA-binding domain"/>
    <property type="match status" value="1"/>
</dbReference>
<evidence type="ECO:0000313" key="8">
    <source>
        <dbReference type="Proteomes" id="UP000748025"/>
    </source>
</evidence>
<evidence type="ECO:0000313" key="7">
    <source>
        <dbReference type="EMBL" id="KAG5988267.1"/>
    </source>
</evidence>
<keyword evidence="3" id="KW-0804">Transcription</keyword>
<dbReference type="GO" id="GO:0000981">
    <property type="term" value="F:DNA-binding transcription factor activity, RNA polymerase II-specific"/>
    <property type="evidence" value="ECO:0007669"/>
    <property type="project" value="InterPro"/>
</dbReference>
<dbReference type="FunFam" id="4.10.240.10:FF:000010">
    <property type="entry name" value="Fungal transcriptional regulatory protein"/>
    <property type="match status" value="1"/>
</dbReference>
<accession>A0A9P7N3R6</accession>
<evidence type="ECO:0000256" key="3">
    <source>
        <dbReference type="ARBA" id="ARBA00023163"/>
    </source>
</evidence>
<dbReference type="EMBL" id="SRPW01003118">
    <property type="protein sequence ID" value="KAG5988267.1"/>
    <property type="molecule type" value="Genomic_DNA"/>
</dbReference>
<dbReference type="Pfam" id="PF00172">
    <property type="entry name" value="Zn_clus"/>
    <property type="match status" value="1"/>
</dbReference>
<sequence length="395" mass="43861">MTAPLPQQTISVKDAAAVRKRKRRAPAGGAADDCFTCSKRNVKCDRRRPYCSQCLEFGNECSGYKTQLTWGVGVASRGKLRGLSLPIARAPPVSREVKKPPPVSCGRVYSTAAVTATHWAEQQEPEQHQQQQNQQQHQQQQQHKSIDMPPVARSGLTPVSSYSEPGHYDYFAAPTHHDPSPHGVQHSWGGISYSSSLLHAPDATQKYSRFPVPLMTDGLSSSIDSVSDVDYLSPLSQTYTRDDMSFGSGSPIILDGYPGSQHSPATHSPPLGLFLGHHHHHHQQQQQQQQQEQQQQQQQQQQQHHHHHPHPDARVPNPCAEVFYSMSEHSSGLDSHSDAFGAHLNNKLMRECDGLGQESYRPHLKSPHGPHGRDDDLARYNPSSCRLEDASVLQV</sequence>
<dbReference type="PANTHER" id="PTHR31069:SF28">
    <property type="entry name" value="ZN(II)2CYS6 TRANSCRIPTION FACTOR (EUROFUNG)"/>
    <property type="match status" value="1"/>
</dbReference>
<gene>
    <name evidence="7" type="ORF">E4U43_004793</name>
</gene>
<dbReference type="AlphaFoldDB" id="A0A9P7N3R6"/>
<dbReference type="PANTHER" id="PTHR31069">
    <property type="entry name" value="OLEATE-ACTIVATED TRANSCRIPTION FACTOR 1-RELATED"/>
    <property type="match status" value="1"/>
</dbReference>
<feature type="region of interest" description="Disordered" evidence="5">
    <location>
        <begin position="255"/>
        <end position="317"/>
    </location>
</feature>
<keyword evidence="4" id="KW-0539">Nucleus</keyword>
<dbReference type="InterPro" id="IPR036864">
    <property type="entry name" value="Zn2-C6_fun-type_DNA-bd_sf"/>
</dbReference>
<evidence type="ECO:0000256" key="1">
    <source>
        <dbReference type="ARBA" id="ARBA00023015"/>
    </source>
</evidence>